<dbReference type="GO" id="GO:0004563">
    <property type="term" value="F:beta-N-acetylhexosaminidase activity"/>
    <property type="evidence" value="ECO:0007669"/>
    <property type="project" value="UniProtKB-EC"/>
</dbReference>
<protein>
    <recommendedName>
        <fullName evidence="3">beta-N-acetylhexosaminidase</fullName>
        <ecNumber evidence="3">3.2.1.52</ecNumber>
    </recommendedName>
</protein>
<dbReference type="InterPro" id="IPR015883">
    <property type="entry name" value="Glyco_hydro_20_cat"/>
</dbReference>
<evidence type="ECO:0000256" key="3">
    <source>
        <dbReference type="ARBA" id="ARBA00012663"/>
    </source>
</evidence>
<organism evidence="6 7">
    <name type="scientific">Oesophagostomum dentatum</name>
    <name type="common">Nodular worm</name>
    <dbReference type="NCBI Taxonomy" id="61180"/>
    <lineage>
        <taxon>Eukaryota</taxon>
        <taxon>Metazoa</taxon>
        <taxon>Ecdysozoa</taxon>
        <taxon>Nematoda</taxon>
        <taxon>Chromadorea</taxon>
        <taxon>Rhabditida</taxon>
        <taxon>Rhabditina</taxon>
        <taxon>Rhabditomorpha</taxon>
        <taxon>Strongyloidea</taxon>
        <taxon>Strongylidae</taxon>
        <taxon>Oesophagostomum</taxon>
    </lineage>
</organism>
<evidence type="ECO:0000259" key="5">
    <source>
        <dbReference type="Pfam" id="PF00728"/>
    </source>
</evidence>
<sequence>LCQLRTHNVRTRTYCGLLVPFFAHAYSSQFRLEDIVADLKNQRRPIFWQEVFDHNIPENNSIIHVWKGSTHQEIMSEVKNVTAKGYGAIVSACWYLNYIKYGADWKDAIPGTVPSNSRYFL</sequence>
<dbReference type="GO" id="GO:0030203">
    <property type="term" value="P:glycosaminoglycan metabolic process"/>
    <property type="evidence" value="ECO:0007669"/>
    <property type="project" value="TreeGrafter"/>
</dbReference>
<proteinExistence type="inferred from homology"/>
<evidence type="ECO:0000256" key="1">
    <source>
        <dbReference type="ARBA" id="ARBA00001231"/>
    </source>
</evidence>
<feature type="domain" description="Glycoside hydrolase family 20 catalytic" evidence="5">
    <location>
        <begin position="31"/>
        <end position="104"/>
    </location>
</feature>
<feature type="non-terminal residue" evidence="6">
    <location>
        <position position="1"/>
    </location>
</feature>
<reference evidence="6 7" key="1">
    <citation type="submission" date="2014-03" db="EMBL/GenBank/DDBJ databases">
        <title>Draft genome of the hookworm Oesophagostomum dentatum.</title>
        <authorList>
            <person name="Mitreva M."/>
        </authorList>
    </citation>
    <scope>NUCLEOTIDE SEQUENCE [LARGE SCALE GENOMIC DNA]</scope>
    <source>
        <strain evidence="6 7">OD-Hann</strain>
    </source>
</reference>
<comment type="catalytic activity">
    <reaction evidence="1">
        <text>Hydrolysis of terminal non-reducing N-acetyl-D-hexosamine residues in N-acetyl-beta-D-hexosaminides.</text>
        <dbReference type="EC" id="3.2.1.52"/>
    </reaction>
</comment>
<dbReference type="InterPro" id="IPR025705">
    <property type="entry name" value="Beta_hexosaminidase_sua/sub"/>
</dbReference>
<accession>A0A0B1T9K8</accession>
<evidence type="ECO:0000313" key="6">
    <source>
        <dbReference type="EMBL" id="KHJ92045.1"/>
    </source>
</evidence>
<name>A0A0B1T9K8_OESDE</name>
<dbReference type="InterPro" id="IPR017853">
    <property type="entry name" value="GH"/>
</dbReference>
<evidence type="ECO:0000256" key="4">
    <source>
        <dbReference type="ARBA" id="ARBA00022801"/>
    </source>
</evidence>
<gene>
    <name evidence="6" type="ORF">OESDEN_08074</name>
</gene>
<dbReference type="Gene3D" id="3.20.20.80">
    <property type="entry name" value="Glycosidases"/>
    <property type="match status" value="1"/>
</dbReference>
<dbReference type="EMBL" id="KN551609">
    <property type="protein sequence ID" value="KHJ92045.1"/>
    <property type="molecule type" value="Genomic_DNA"/>
</dbReference>
<dbReference type="Pfam" id="PF00728">
    <property type="entry name" value="Glyco_hydro_20"/>
    <property type="match status" value="1"/>
</dbReference>
<dbReference type="GO" id="GO:0016020">
    <property type="term" value="C:membrane"/>
    <property type="evidence" value="ECO:0007669"/>
    <property type="project" value="TreeGrafter"/>
</dbReference>
<dbReference type="GO" id="GO:0006689">
    <property type="term" value="P:ganglioside catabolic process"/>
    <property type="evidence" value="ECO:0007669"/>
    <property type="project" value="TreeGrafter"/>
</dbReference>
<dbReference type="AlphaFoldDB" id="A0A0B1T9K8"/>
<comment type="similarity">
    <text evidence="2">Belongs to the glycosyl hydrolase 20 family.</text>
</comment>
<dbReference type="EC" id="3.2.1.52" evidence="3"/>
<dbReference type="PANTHER" id="PTHR22600:SF21">
    <property type="entry name" value="BETA-HEXOSAMINIDASE A"/>
    <property type="match status" value="1"/>
</dbReference>
<dbReference type="SUPFAM" id="SSF51445">
    <property type="entry name" value="(Trans)glycosidases"/>
    <property type="match status" value="1"/>
</dbReference>
<dbReference type="GO" id="GO:0005975">
    <property type="term" value="P:carbohydrate metabolic process"/>
    <property type="evidence" value="ECO:0007669"/>
    <property type="project" value="InterPro"/>
</dbReference>
<dbReference type="PANTHER" id="PTHR22600">
    <property type="entry name" value="BETA-HEXOSAMINIDASE"/>
    <property type="match status" value="1"/>
</dbReference>
<dbReference type="OrthoDB" id="428480at2759"/>
<dbReference type="Proteomes" id="UP000053660">
    <property type="component" value="Unassembled WGS sequence"/>
</dbReference>
<keyword evidence="4" id="KW-0378">Hydrolase</keyword>
<evidence type="ECO:0000256" key="2">
    <source>
        <dbReference type="ARBA" id="ARBA00006285"/>
    </source>
</evidence>
<keyword evidence="7" id="KW-1185">Reference proteome</keyword>
<evidence type="ECO:0000313" key="7">
    <source>
        <dbReference type="Proteomes" id="UP000053660"/>
    </source>
</evidence>
<dbReference type="GO" id="GO:0005764">
    <property type="term" value="C:lysosome"/>
    <property type="evidence" value="ECO:0007669"/>
    <property type="project" value="TreeGrafter"/>
</dbReference>